<keyword evidence="2" id="KW-0472">Membrane</keyword>
<protein>
    <submittedName>
        <fullName evidence="3">Uncharacterized protein</fullName>
    </submittedName>
</protein>
<evidence type="ECO:0000256" key="1">
    <source>
        <dbReference type="SAM" id="MobiDB-lite"/>
    </source>
</evidence>
<organism evidence="3">
    <name type="scientific">viral metagenome</name>
    <dbReference type="NCBI Taxonomy" id="1070528"/>
    <lineage>
        <taxon>unclassified sequences</taxon>
        <taxon>metagenomes</taxon>
        <taxon>organismal metagenomes</taxon>
    </lineage>
</organism>
<evidence type="ECO:0000256" key="2">
    <source>
        <dbReference type="SAM" id="Phobius"/>
    </source>
</evidence>
<proteinExistence type="predicted"/>
<evidence type="ECO:0000313" key="3">
    <source>
        <dbReference type="EMBL" id="QHT36779.1"/>
    </source>
</evidence>
<feature type="compositionally biased region" description="Basic and acidic residues" evidence="1">
    <location>
        <begin position="38"/>
        <end position="48"/>
    </location>
</feature>
<name>A0A6C0F887_9ZZZZ</name>
<feature type="region of interest" description="Disordered" evidence="1">
    <location>
        <begin position="1"/>
        <end position="48"/>
    </location>
</feature>
<reference evidence="3" key="1">
    <citation type="journal article" date="2020" name="Nature">
        <title>Giant virus diversity and host interactions through global metagenomics.</title>
        <authorList>
            <person name="Schulz F."/>
            <person name="Roux S."/>
            <person name="Paez-Espino D."/>
            <person name="Jungbluth S."/>
            <person name="Walsh D.A."/>
            <person name="Denef V.J."/>
            <person name="McMahon K.D."/>
            <person name="Konstantinidis K.T."/>
            <person name="Eloe-Fadrosh E.A."/>
            <person name="Kyrpides N.C."/>
            <person name="Woyke T."/>
        </authorList>
    </citation>
    <scope>NUCLEOTIDE SEQUENCE</scope>
    <source>
        <strain evidence="3">GVMAG-S-ERX555967-130</strain>
    </source>
</reference>
<dbReference type="AlphaFoldDB" id="A0A6C0F887"/>
<keyword evidence="2" id="KW-1133">Transmembrane helix</keyword>
<sequence length="291" mass="33895">MPVYQQKPRVSFDPVTRKKENLDHTQFPIDTNDTDESYDSHEDEERPRIGAETILSGPKGDEYDVHSETTLRSKDISSKVDYYMDTLKDLSKKIGDMKRRAVIRYAFLNKINFATHTSIIVSSSFSAYIQTIVPESEREDWLRMVILGITSYSGLILALMKFYKLEEKKENAHNLRDRLADLEGKTCHIIDTIKPWKYKEHYCEQHNGTKGKDKVTEWTALIEKVDGEYMTIIEQKKELFSNYDKLFDSLKAVQTVEETLARSQSFREKIKFLYGHKKTEGHSDDNSEDNP</sequence>
<feature type="transmembrane region" description="Helical" evidence="2">
    <location>
        <begin position="107"/>
        <end position="129"/>
    </location>
</feature>
<feature type="transmembrane region" description="Helical" evidence="2">
    <location>
        <begin position="141"/>
        <end position="160"/>
    </location>
</feature>
<accession>A0A6C0F887</accession>
<dbReference type="EMBL" id="MN738786">
    <property type="protein sequence ID" value="QHT36779.1"/>
    <property type="molecule type" value="Genomic_DNA"/>
</dbReference>
<keyword evidence="2" id="KW-0812">Transmembrane</keyword>